<evidence type="ECO:0000313" key="1">
    <source>
        <dbReference type="EMBL" id="GAH74009.1"/>
    </source>
</evidence>
<comment type="caution">
    <text evidence="1">The sequence shown here is derived from an EMBL/GenBank/DDBJ whole genome shotgun (WGS) entry which is preliminary data.</text>
</comment>
<name>X1J6S0_9ZZZZ</name>
<evidence type="ECO:0008006" key="2">
    <source>
        <dbReference type="Google" id="ProtNLM"/>
    </source>
</evidence>
<accession>X1J6S0</accession>
<dbReference type="Pfam" id="PF13365">
    <property type="entry name" value="Trypsin_2"/>
    <property type="match status" value="1"/>
</dbReference>
<reference evidence="1" key="1">
    <citation type="journal article" date="2014" name="Front. Microbiol.">
        <title>High frequency of phylogenetically diverse reductive dehalogenase-homologous genes in deep subseafloor sedimentary metagenomes.</title>
        <authorList>
            <person name="Kawai M."/>
            <person name="Futagami T."/>
            <person name="Toyoda A."/>
            <person name="Takaki Y."/>
            <person name="Nishi S."/>
            <person name="Hori S."/>
            <person name="Arai W."/>
            <person name="Tsubouchi T."/>
            <person name="Morono Y."/>
            <person name="Uchiyama I."/>
            <person name="Ito T."/>
            <person name="Fujiyama A."/>
            <person name="Inagaki F."/>
            <person name="Takami H."/>
        </authorList>
    </citation>
    <scope>NUCLEOTIDE SEQUENCE</scope>
    <source>
        <strain evidence="1">Expedition CK06-06</strain>
    </source>
</reference>
<dbReference type="EMBL" id="BARU01034019">
    <property type="protein sequence ID" value="GAH74009.1"/>
    <property type="molecule type" value="Genomic_DNA"/>
</dbReference>
<dbReference type="InterPro" id="IPR009003">
    <property type="entry name" value="Peptidase_S1_PA"/>
</dbReference>
<protein>
    <recommendedName>
        <fullName evidence="2">Serine protease</fullName>
    </recommendedName>
</protein>
<dbReference type="AlphaFoldDB" id="X1J6S0"/>
<organism evidence="1">
    <name type="scientific">marine sediment metagenome</name>
    <dbReference type="NCBI Taxonomy" id="412755"/>
    <lineage>
        <taxon>unclassified sequences</taxon>
        <taxon>metagenomes</taxon>
        <taxon>ecological metagenomes</taxon>
    </lineage>
</organism>
<sequence length="163" mass="17938">MKKIIFIFFIFSFCIFFINISLAQTENSAEFNIPISTRWTLDAAGETGRTAINSVYMIICPKTSKKGTGFLIKTGQIITNEHVVRSCLASEIYAYFSYGKKISFCQMILDKERDLAILAPAEKIQGGLSLGSNDNLLVGTLVSTWGFPLGYNGPAPILSVGYL</sequence>
<dbReference type="Gene3D" id="2.40.10.120">
    <property type="match status" value="1"/>
</dbReference>
<feature type="non-terminal residue" evidence="1">
    <location>
        <position position="163"/>
    </location>
</feature>
<gene>
    <name evidence="1" type="ORF">S03H2_53446</name>
</gene>
<dbReference type="SUPFAM" id="SSF50494">
    <property type="entry name" value="Trypsin-like serine proteases"/>
    <property type="match status" value="1"/>
</dbReference>
<proteinExistence type="predicted"/>